<feature type="transmembrane region" description="Helical" evidence="1">
    <location>
        <begin position="12"/>
        <end position="36"/>
    </location>
</feature>
<keyword evidence="1" id="KW-1133">Transmembrane helix</keyword>
<dbReference type="InterPro" id="IPR025597">
    <property type="entry name" value="DUF4345"/>
</dbReference>
<feature type="transmembrane region" description="Helical" evidence="1">
    <location>
        <begin position="56"/>
        <end position="76"/>
    </location>
</feature>
<keyword evidence="1" id="KW-0472">Membrane</keyword>
<gene>
    <name evidence="2" type="ORF">M8T91_14845</name>
</gene>
<keyword evidence="1" id="KW-0812">Transmembrane</keyword>
<dbReference type="Pfam" id="PF14248">
    <property type="entry name" value="DUF4345"/>
    <property type="match status" value="1"/>
</dbReference>
<sequence length="143" mass="15914">MTTVGGELALRYFGRIYLAGNALIFAFVGLGALLYPQAFAAAIGITFNTSAAMPEFLATYGGFMLAIAVVLLIAQALRRYRRVAYAALSMAYIGFGLGRLYAMLFISGFDERNLLFFFLEVVMVVWGLFCYRESRWLPLQHGH</sequence>
<protein>
    <submittedName>
        <fullName evidence="2">DUF4345 domain-containing protein</fullName>
    </submittedName>
</protein>
<keyword evidence="3" id="KW-1185">Reference proteome</keyword>
<evidence type="ECO:0000313" key="3">
    <source>
        <dbReference type="Proteomes" id="UP001321520"/>
    </source>
</evidence>
<organism evidence="2 3">
    <name type="scientific">Microbulbifer spongiae</name>
    <dbReference type="NCBI Taxonomy" id="2944933"/>
    <lineage>
        <taxon>Bacteria</taxon>
        <taxon>Pseudomonadati</taxon>
        <taxon>Pseudomonadota</taxon>
        <taxon>Gammaproteobacteria</taxon>
        <taxon>Cellvibrionales</taxon>
        <taxon>Microbulbiferaceae</taxon>
        <taxon>Microbulbifer</taxon>
    </lineage>
</organism>
<feature type="transmembrane region" description="Helical" evidence="1">
    <location>
        <begin position="114"/>
        <end position="131"/>
    </location>
</feature>
<dbReference type="RefSeq" id="WP_301414947.1">
    <property type="nucleotide sequence ID" value="NZ_CP098023.1"/>
</dbReference>
<dbReference type="EMBL" id="CP098023">
    <property type="protein sequence ID" value="WKD49159.1"/>
    <property type="molecule type" value="Genomic_DNA"/>
</dbReference>
<reference evidence="2 3" key="1">
    <citation type="submission" date="2022-05" db="EMBL/GenBank/DDBJ databases">
        <title>Microbulbifer sp. nov., isolated from sponge.</title>
        <authorList>
            <person name="Gao L."/>
        </authorList>
    </citation>
    <scope>NUCLEOTIDE SEQUENCE [LARGE SCALE GENOMIC DNA]</scope>
    <source>
        <strain evidence="2 3">MI-G</strain>
    </source>
</reference>
<feature type="transmembrane region" description="Helical" evidence="1">
    <location>
        <begin position="83"/>
        <end position="102"/>
    </location>
</feature>
<accession>A0ABY9ECD6</accession>
<evidence type="ECO:0000256" key="1">
    <source>
        <dbReference type="SAM" id="Phobius"/>
    </source>
</evidence>
<evidence type="ECO:0000313" key="2">
    <source>
        <dbReference type="EMBL" id="WKD49159.1"/>
    </source>
</evidence>
<proteinExistence type="predicted"/>
<dbReference type="Proteomes" id="UP001321520">
    <property type="component" value="Chromosome"/>
</dbReference>
<name>A0ABY9ECD6_9GAMM</name>